<accession>A0A7E4UR89</accession>
<organism evidence="2 3">
    <name type="scientific">Panagrellus redivivus</name>
    <name type="common">Microworm</name>
    <dbReference type="NCBI Taxonomy" id="6233"/>
    <lineage>
        <taxon>Eukaryota</taxon>
        <taxon>Metazoa</taxon>
        <taxon>Ecdysozoa</taxon>
        <taxon>Nematoda</taxon>
        <taxon>Chromadorea</taxon>
        <taxon>Rhabditida</taxon>
        <taxon>Tylenchina</taxon>
        <taxon>Panagrolaimomorpha</taxon>
        <taxon>Panagrolaimoidea</taxon>
        <taxon>Panagrolaimidae</taxon>
        <taxon>Panagrellus</taxon>
    </lineage>
</organism>
<dbReference type="WBParaSite" id="Pan_g11498.t1">
    <property type="protein sequence ID" value="Pan_g11498.t1"/>
    <property type="gene ID" value="Pan_g11498"/>
</dbReference>
<keyword evidence="1" id="KW-0472">Membrane</keyword>
<evidence type="ECO:0000313" key="3">
    <source>
        <dbReference type="WBParaSite" id="Pan_g11498.t1"/>
    </source>
</evidence>
<evidence type="ECO:0000256" key="1">
    <source>
        <dbReference type="SAM" id="Phobius"/>
    </source>
</evidence>
<proteinExistence type="predicted"/>
<evidence type="ECO:0000313" key="2">
    <source>
        <dbReference type="Proteomes" id="UP000492821"/>
    </source>
</evidence>
<protein>
    <submittedName>
        <fullName evidence="3">Transmembrane protein</fullName>
    </submittedName>
</protein>
<feature type="transmembrane region" description="Helical" evidence="1">
    <location>
        <begin position="263"/>
        <end position="282"/>
    </location>
</feature>
<sequence length="382" mass="44965">MSLFTSFFNYLTTLEFHQPKKEKLPFTKLPYAFKQRLAILAPCNVVKNFSRVYPTVEKYRGSDHPVTYIQLFITDDDDVLQWASKDTYFFRLFKFLCQFEFFQYIFDGPYTINPVWQSVMSLEDAIAMESDIYVEDTLVLYFNNLSSYAALSSFINGPYSRLVINNHLWWNYATPFIRKSVKQVRINAKSFFLPPGAYGSFIKFVEKHSCDYDSKLSFYHNDWHLKRGLADAFYPENTFTVQECRQTPDFIHVVHSKHTLRIILFKIGSLIVEVLYYFPPMAVLNHMYTLDLKAGNKVSETFVFPMCGLWFLIAIFYKLSKLFTVFYVPMDTMSGLKRFRDSRKCKILLGSDSTTHESHVLPGICIVFWWLFFRVTSGYFNP</sequence>
<reference evidence="2" key="1">
    <citation type="journal article" date="2013" name="Genetics">
        <title>The draft genome and transcriptome of Panagrellus redivivus are shaped by the harsh demands of a free-living lifestyle.</title>
        <authorList>
            <person name="Srinivasan J."/>
            <person name="Dillman A.R."/>
            <person name="Macchietto M.G."/>
            <person name="Heikkinen L."/>
            <person name="Lakso M."/>
            <person name="Fracchia K.M."/>
            <person name="Antoshechkin I."/>
            <person name="Mortazavi A."/>
            <person name="Wong G."/>
            <person name="Sternberg P.W."/>
        </authorList>
    </citation>
    <scope>NUCLEOTIDE SEQUENCE [LARGE SCALE GENOMIC DNA]</scope>
    <source>
        <strain evidence="2">MT8872</strain>
    </source>
</reference>
<name>A0A7E4UR89_PANRE</name>
<keyword evidence="2" id="KW-1185">Reference proteome</keyword>
<dbReference type="AlphaFoldDB" id="A0A7E4UR89"/>
<keyword evidence="1" id="KW-0812">Transmembrane</keyword>
<keyword evidence="1" id="KW-1133">Transmembrane helix</keyword>
<dbReference type="Proteomes" id="UP000492821">
    <property type="component" value="Unassembled WGS sequence"/>
</dbReference>
<feature type="transmembrane region" description="Helical" evidence="1">
    <location>
        <begin position="302"/>
        <end position="328"/>
    </location>
</feature>
<reference evidence="3" key="2">
    <citation type="submission" date="2020-10" db="UniProtKB">
        <authorList>
            <consortium name="WormBaseParasite"/>
        </authorList>
    </citation>
    <scope>IDENTIFICATION</scope>
</reference>